<dbReference type="VEuPathDB" id="VectorBase:GPAI025283"/>
<sequence length="101" mass="11672">MHNNEEYKRFYCSQGLCISNRINNNLLLSSETLILSTKSIDRASFHYSNISKANPIKLINCNFLALFLIACARETIFHSFGFGQFFPNYIAPLLMLLRYNP</sequence>
<reference evidence="1" key="2">
    <citation type="submission" date="2020-05" db="UniProtKB">
        <authorList>
            <consortium name="EnsemblMetazoa"/>
        </authorList>
    </citation>
    <scope>IDENTIFICATION</scope>
    <source>
        <strain evidence="1">IAEA</strain>
    </source>
</reference>
<evidence type="ECO:0000313" key="2">
    <source>
        <dbReference type="Proteomes" id="UP000092445"/>
    </source>
</evidence>
<reference evidence="2" key="1">
    <citation type="submission" date="2014-03" db="EMBL/GenBank/DDBJ databases">
        <authorList>
            <person name="Aksoy S."/>
            <person name="Warren W."/>
            <person name="Wilson R.K."/>
        </authorList>
    </citation>
    <scope>NUCLEOTIDE SEQUENCE [LARGE SCALE GENOMIC DNA]</scope>
    <source>
        <strain evidence="2">IAEA</strain>
    </source>
</reference>
<accession>A0A1A9ZUB0</accession>
<dbReference type="Proteomes" id="UP000092445">
    <property type="component" value="Unassembled WGS sequence"/>
</dbReference>
<dbReference type="EnsemblMetazoa" id="GPAI025283-RA">
    <property type="protein sequence ID" value="GPAI025283-PA"/>
    <property type="gene ID" value="GPAI025283"/>
</dbReference>
<dbReference type="AlphaFoldDB" id="A0A1A9ZUB0"/>
<keyword evidence="2" id="KW-1185">Reference proteome</keyword>
<evidence type="ECO:0000313" key="1">
    <source>
        <dbReference type="EnsemblMetazoa" id="GPAI025283-PA"/>
    </source>
</evidence>
<organism evidence="1 2">
    <name type="scientific">Glossina pallidipes</name>
    <name type="common">Tsetse fly</name>
    <dbReference type="NCBI Taxonomy" id="7398"/>
    <lineage>
        <taxon>Eukaryota</taxon>
        <taxon>Metazoa</taxon>
        <taxon>Ecdysozoa</taxon>
        <taxon>Arthropoda</taxon>
        <taxon>Hexapoda</taxon>
        <taxon>Insecta</taxon>
        <taxon>Pterygota</taxon>
        <taxon>Neoptera</taxon>
        <taxon>Endopterygota</taxon>
        <taxon>Diptera</taxon>
        <taxon>Brachycera</taxon>
        <taxon>Muscomorpha</taxon>
        <taxon>Hippoboscoidea</taxon>
        <taxon>Glossinidae</taxon>
        <taxon>Glossina</taxon>
    </lineage>
</organism>
<name>A0A1A9ZUB0_GLOPL</name>
<protein>
    <submittedName>
        <fullName evidence="1">Uncharacterized protein</fullName>
    </submittedName>
</protein>
<proteinExistence type="predicted"/>